<dbReference type="GO" id="GO:0005788">
    <property type="term" value="C:endoplasmic reticulum lumen"/>
    <property type="evidence" value="ECO:0007669"/>
    <property type="project" value="InterPro"/>
</dbReference>
<dbReference type="InterPro" id="IPR036356">
    <property type="entry name" value="ERp29_C_sf"/>
</dbReference>
<dbReference type="AlphaFoldDB" id="A0AAN8K3Y4"/>
<sequence>MANISCISSVLLVVLAIFRSVGADIVKGSVPLNSGVFDRIISKHKAVLVKFDETYPYGEKQDEFKKVAESSSGQPDLLIAEVQIADYGDKDNMDLAERFNIKKEKHPVYKLFLQNKETPIDFTGDFKDADEIKKFIMKESGLWLGLPSCLEKFDNLVSEFYKSPADKRKGILARAEKAAEGIEDKAEKTSADTYVKTMSKILEKGEEFIDTEISRVEKLRDGKVSEKKKEQLGERLNILTSFQMRMKDEL</sequence>
<evidence type="ECO:0000259" key="5">
    <source>
        <dbReference type="Pfam" id="PF07912"/>
    </source>
</evidence>
<gene>
    <name evidence="6" type="ORF">SNE40_003933</name>
</gene>
<evidence type="ECO:0000313" key="7">
    <source>
        <dbReference type="Proteomes" id="UP001347796"/>
    </source>
</evidence>
<dbReference type="SUPFAM" id="SSF52833">
    <property type="entry name" value="Thioredoxin-like"/>
    <property type="match status" value="1"/>
</dbReference>
<dbReference type="InterPro" id="IPR012883">
    <property type="entry name" value="ERp29_N"/>
</dbReference>
<evidence type="ECO:0000259" key="4">
    <source>
        <dbReference type="Pfam" id="PF07749"/>
    </source>
</evidence>
<dbReference type="InterPro" id="IPR016855">
    <property type="entry name" value="ERp29"/>
</dbReference>
<dbReference type="Pfam" id="PF07912">
    <property type="entry name" value="ERp29_N"/>
    <property type="match status" value="1"/>
</dbReference>
<dbReference type="SUPFAM" id="SSF47933">
    <property type="entry name" value="ERP29 C domain-like"/>
    <property type="match status" value="1"/>
</dbReference>
<feature type="chain" id="PRO_5043005514" description="Endoplasmic reticulum resident protein 29" evidence="3">
    <location>
        <begin position="24"/>
        <end position="250"/>
    </location>
</feature>
<feature type="domain" description="Endoplasmic reticulum resident protein 29 C-terminal" evidence="4">
    <location>
        <begin position="149"/>
        <end position="242"/>
    </location>
</feature>
<reference evidence="6 7" key="1">
    <citation type="submission" date="2024-01" db="EMBL/GenBank/DDBJ databases">
        <title>The genome of the rayed Mediterranean limpet Patella caerulea (Linnaeus, 1758).</title>
        <authorList>
            <person name="Anh-Thu Weber A."/>
            <person name="Halstead-Nussloch G."/>
        </authorList>
    </citation>
    <scope>NUCLEOTIDE SEQUENCE [LARGE SCALE GENOMIC DNA]</scope>
    <source>
        <strain evidence="6">AATW-2023a</strain>
        <tissue evidence="6">Whole specimen</tissue>
    </source>
</reference>
<protein>
    <recommendedName>
        <fullName evidence="1">Endoplasmic reticulum resident protein 29</fullName>
    </recommendedName>
</protein>
<dbReference type="CDD" id="cd00238">
    <property type="entry name" value="ERp29c"/>
    <property type="match status" value="1"/>
</dbReference>
<name>A0AAN8K3Y4_PATCE</name>
<evidence type="ECO:0000313" key="6">
    <source>
        <dbReference type="EMBL" id="KAK6192473.1"/>
    </source>
</evidence>
<organism evidence="6 7">
    <name type="scientific">Patella caerulea</name>
    <name type="common">Rayed Mediterranean limpet</name>
    <dbReference type="NCBI Taxonomy" id="87958"/>
    <lineage>
        <taxon>Eukaryota</taxon>
        <taxon>Metazoa</taxon>
        <taxon>Spiralia</taxon>
        <taxon>Lophotrochozoa</taxon>
        <taxon>Mollusca</taxon>
        <taxon>Gastropoda</taxon>
        <taxon>Patellogastropoda</taxon>
        <taxon>Patelloidea</taxon>
        <taxon>Patellidae</taxon>
        <taxon>Patella</taxon>
    </lineage>
</organism>
<dbReference type="FunFam" id="3.40.30.10:FF:000133">
    <property type="entry name" value="Endoplasmic reticulum resident protein 29"/>
    <property type="match status" value="1"/>
</dbReference>
<dbReference type="GO" id="GO:0009306">
    <property type="term" value="P:protein secretion"/>
    <property type="evidence" value="ECO:0007669"/>
    <property type="project" value="InterPro"/>
</dbReference>
<dbReference type="PANTHER" id="PTHR12211:SF0">
    <property type="entry name" value="ENDOPLASMIC RETICULUM RESIDENT PROTEIN 29"/>
    <property type="match status" value="1"/>
</dbReference>
<proteinExistence type="predicted"/>
<dbReference type="EMBL" id="JAZGQO010000002">
    <property type="protein sequence ID" value="KAK6192473.1"/>
    <property type="molecule type" value="Genomic_DNA"/>
</dbReference>
<dbReference type="FunFam" id="1.20.1150.12:FF:000001">
    <property type="entry name" value="Endoplasmic reticulum resident protein 29"/>
    <property type="match status" value="1"/>
</dbReference>
<comment type="caution">
    <text evidence="6">The sequence shown here is derived from an EMBL/GenBank/DDBJ whole genome shotgun (WGS) entry which is preliminary data.</text>
</comment>
<dbReference type="Proteomes" id="UP001347796">
    <property type="component" value="Unassembled WGS sequence"/>
</dbReference>
<dbReference type="Gene3D" id="1.20.1150.12">
    <property type="entry name" value="Endoplasmic reticulum resident protein 29, C-terminal domain"/>
    <property type="match status" value="1"/>
</dbReference>
<dbReference type="PANTHER" id="PTHR12211">
    <property type="entry name" value="ENDOPLASMIC RETICULUM PROTEIN ERP29"/>
    <property type="match status" value="1"/>
</dbReference>
<dbReference type="InterPro" id="IPR011679">
    <property type="entry name" value="ERp29_C"/>
</dbReference>
<evidence type="ECO:0000256" key="2">
    <source>
        <dbReference type="ARBA" id="ARBA00022824"/>
    </source>
</evidence>
<dbReference type="Pfam" id="PF07749">
    <property type="entry name" value="ERp29"/>
    <property type="match status" value="1"/>
</dbReference>
<evidence type="ECO:0000256" key="1">
    <source>
        <dbReference type="ARBA" id="ARBA00014173"/>
    </source>
</evidence>
<feature type="domain" description="ERp29 N-terminal" evidence="5">
    <location>
        <begin position="26"/>
        <end position="147"/>
    </location>
</feature>
<dbReference type="Gene3D" id="3.40.30.10">
    <property type="entry name" value="Glutaredoxin"/>
    <property type="match status" value="1"/>
</dbReference>
<accession>A0AAN8K3Y4</accession>
<evidence type="ECO:0000256" key="3">
    <source>
        <dbReference type="SAM" id="SignalP"/>
    </source>
</evidence>
<keyword evidence="7" id="KW-1185">Reference proteome</keyword>
<feature type="signal peptide" evidence="3">
    <location>
        <begin position="1"/>
        <end position="23"/>
    </location>
</feature>
<keyword evidence="3" id="KW-0732">Signal</keyword>
<dbReference type="InterPro" id="IPR036249">
    <property type="entry name" value="Thioredoxin-like_sf"/>
</dbReference>
<keyword evidence="2" id="KW-0256">Endoplasmic reticulum</keyword>